<keyword evidence="1" id="KW-0808">Transferase</keyword>
<dbReference type="EC" id="2.7.7.7" evidence="1"/>
<evidence type="ECO:0000313" key="2">
    <source>
        <dbReference type="Proteomes" id="UP000016960"/>
    </source>
</evidence>
<reference evidence="1 2" key="1">
    <citation type="submission" date="2013-05" db="EMBL/GenBank/DDBJ databases">
        <title>Draft genome sequence of Rubidibacter lacunae KORDI 51-2.</title>
        <authorList>
            <person name="Choi D.H."/>
            <person name="Noh J.H."/>
            <person name="Kwon K.-K."/>
            <person name="Lee J.-H."/>
            <person name="Ryu J.-Y."/>
        </authorList>
    </citation>
    <scope>NUCLEOTIDE SEQUENCE [LARGE SCALE GENOMIC DNA]</scope>
    <source>
        <strain evidence="1 2">KORDI 51-2</strain>
    </source>
</reference>
<keyword evidence="1" id="KW-0548">Nucleotidyltransferase</keyword>
<dbReference type="eggNOG" id="COG0470">
    <property type="taxonomic scope" value="Bacteria"/>
</dbReference>
<dbReference type="NCBIfam" id="NF005638">
    <property type="entry name" value="PRK07399.1"/>
    <property type="match status" value="1"/>
</dbReference>
<sequence>MEVFAEILGQERAVELLSTASVRDRIAPAYLFVGPAGIGKRLAADSFAGALLASGDVAIAPERLSSHPDFIRLQPTYREQGKLLTAVEATAVGLKRKAPPQIRIEQIRSLARMFAQPPLTAPRAVAVVEEAQTMAEAPANALLKTLEEPGRATIILLAPSADALLPTLVSRCQSIPFQRLSATDMASVLRRCGRADILEQPTLLAIAQGSPGDALQGDKQLQSVSPDLLQAAIELPHRAAGPQAIAAALDLAKAIASALDVPAQLWLTDYLMHCYWQQVLEGTTAQSSLAHLEDARKALLAYAQPRLVWEVLLMQLATAAVPCAPA</sequence>
<dbReference type="InParanoid" id="U5DSS4"/>
<dbReference type="GO" id="GO:0003887">
    <property type="term" value="F:DNA-directed DNA polymerase activity"/>
    <property type="evidence" value="ECO:0007669"/>
    <property type="project" value="UniProtKB-EC"/>
</dbReference>
<accession>U5DSS4</accession>
<dbReference type="Gene3D" id="3.40.50.300">
    <property type="entry name" value="P-loop containing nucleotide triphosphate hydrolases"/>
    <property type="match status" value="1"/>
</dbReference>
<gene>
    <name evidence="1" type="ORF">KR51_00005880</name>
</gene>
<dbReference type="RefSeq" id="WP_022604535.1">
    <property type="nucleotide sequence ID" value="NZ_ASSJ01000008.1"/>
</dbReference>
<dbReference type="SUPFAM" id="SSF52540">
    <property type="entry name" value="P-loop containing nucleoside triphosphate hydrolases"/>
    <property type="match status" value="1"/>
</dbReference>
<dbReference type="STRING" id="582515.KR51_00005880"/>
<dbReference type="EMBL" id="ASSJ01000008">
    <property type="protein sequence ID" value="ERN42740.1"/>
    <property type="molecule type" value="Genomic_DNA"/>
</dbReference>
<dbReference type="AlphaFoldDB" id="U5DSS4"/>
<dbReference type="GO" id="GO:0006261">
    <property type="term" value="P:DNA-templated DNA replication"/>
    <property type="evidence" value="ECO:0007669"/>
    <property type="project" value="TreeGrafter"/>
</dbReference>
<dbReference type="PANTHER" id="PTHR11669">
    <property type="entry name" value="REPLICATION FACTOR C / DNA POLYMERASE III GAMMA-TAU SUBUNIT"/>
    <property type="match status" value="1"/>
</dbReference>
<protein>
    <submittedName>
        <fullName evidence="1">DNA polymerase III, gamma/tau subunit</fullName>
        <ecNumber evidence="1">2.7.7.7</ecNumber>
    </submittedName>
</protein>
<comment type="caution">
    <text evidence="1">The sequence shown here is derived from an EMBL/GenBank/DDBJ whole genome shotgun (WGS) entry which is preliminary data.</text>
</comment>
<dbReference type="Proteomes" id="UP000016960">
    <property type="component" value="Unassembled WGS sequence"/>
</dbReference>
<name>U5DSS4_9CHRO</name>
<dbReference type="OrthoDB" id="9810148at2"/>
<dbReference type="PANTHER" id="PTHR11669:SF8">
    <property type="entry name" value="DNA POLYMERASE III SUBUNIT DELTA"/>
    <property type="match status" value="1"/>
</dbReference>
<organism evidence="1 2">
    <name type="scientific">Rubidibacter lacunae KORDI 51-2</name>
    <dbReference type="NCBI Taxonomy" id="582515"/>
    <lineage>
        <taxon>Bacteria</taxon>
        <taxon>Bacillati</taxon>
        <taxon>Cyanobacteriota</taxon>
        <taxon>Cyanophyceae</taxon>
        <taxon>Oscillatoriophycideae</taxon>
        <taxon>Chroococcales</taxon>
        <taxon>Aphanothecaceae</taxon>
        <taxon>Rubidibacter</taxon>
    </lineage>
</organism>
<dbReference type="InterPro" id="IPR027417">
    <property type="entry name" value="P-loop_NTPase"/>
</dbReference>
<proteinExistence type="predicted"/>
<keyword evidence="2" id="KW-1185">Reference proteome</keyword>
<evidence type="ECO:0000313" key="1">
    <source>
        <dbReference type="EMBL" id="ERN42740.1"/>
    </source>
</evidence>
<dbReference type="Pfam" id="PF13177">
    <property type="entry name" value="DNA_pol3_delta2"/>
    <property type="match status" value="1"/>
</dbReference>
<dbReference type="PATRIC" id="fig|582515.4.peg.668"/>
<dbReference type="InterPro" id="IPR050238">
    <property type="entry name" value="DNA_Rep/Repair_Clamp_Loader"/>
</dbReference>